<evidence type="ECO:0000313" key="13">
    <source>
        <dbReference type="Proteomes" id="UP000813385"/>
    </source>
</evidence>
<feature type="transmembrane region" description="Helical" evidence="11">
    <location>
        <begin position="7"/>
        <end position="26"/>
    </location>
</feature>
<evidence type="ECO:0000313" key="12">
    <source>
        <dbReference type="EMBL" id="KAH7366985.1"/>
    </source>
</evidence>
<keyword evidence="8 11" id="KW-1133">Transmembrane helix</keyword>
<keyword evidence="13" id="KW-1185">Reference proteome</keyword>
<comment type="subcellular location">
    <subcellularLocation>
        <location evidence="1 11">Endoplasmic reticulum membrane</location>
        <topology evidence="1 11">Single-pass membrane protein</topology>
    </subcellularLocation>
    <subcellularLocation>
        <location evidence="2">Nucleus membrane</location>
        <topology evidence="2">Single-pass membrane protein</topology>
    </subcellularLocation>
</comment>
<keyword evidence="6 11" id="KW-0812">Transmembrane</keyword>
<dbReference type="GO" id="GO:0006488">
    <property type="term" value="P:dolichol-linked oligosaccharide biosynthetic process"/>
    <property type="evidence" value="ECO:0007669"/>
    <property type="project" value="InterPro"/>
</dbReference>
<accession>A0A8K0TKT2</accession>
<reference evidence="12" key="1">
    <citation type="journal article" date="2021" name="Nat. Commun.">
        <title>Genetic determinants of endophytism in the Arabidopsis root mycobiome.</title>
        <authorList>
            <person name="Mesny F."/>
            <person name="Miyauchi S."/>
            <person name="Thiergart T."/>
            <person name="Pickel B."/>
            <person name="Atanasova L."/>
            <person name="Karlsson M."/>
            <person name="Huettel B."/>
            <person name="Barry K.W."/>
            <person name="Haridas S."/>
            <person name="Chen C."/>
            <person name="Bauer D."/>
            <person name="Andreopoulos W."/>
            <person name="Pangilinan J."/>
            <person name="LaButti K."/>
            <person name="Riley R."/>
            <person name="Lipzen A."/>
            <person name="Clum A."/>
            <person name="Drula E."/>
            <person name="Henrissat B."/>
            <person name="Kohler A."/>
            <person name="Grigoriev I.V."/>
            <person name="Martin F.M."/>
            <person name="Hacquard S."/>
        </authorList>
    </citation>
    <scope>NUCLEOTIDE SEQUENCE</scope>
    <source>
        <strain evidence="12">MPI-CAGE-AT-0016</strain>
    </source>
</reference>
<keyword evidence="7 11" id="KW-0256">Endoplasmic reticulum</keyword>
<organism evidence="12 13">
    <name type="scientific">Plectosphaerella cucumerina</name>
    <dbReference type="NCBI Taxonomy" id="40658"/>
    <lineage>
        <taxon>Eukaryota</taxon>
        <taxon>Fungi</taxon>
        <taxon>Dikarya</taxon>
        <taxon>Ascomycota</taxon>
        <taxon>Pezizomycotina</taxon>
        <taxon>Sordariomycetes</taxon>
        <taxon>Hypocreomycetidae</taxon>
        <taxon>Glomerellales</taxon>
        <taxon>Plectosphaerellaceae</taxon>
        <taxon>Plectosphaerella</taxon>
    </lineage>
</organism>
<evidence type="ECO:0000256" key="9">
    <source>
        <dbReference type="ARBA" id="ARBA00023136"/>
    </source>
</evidence>
<evidence type="ECO:0000256" key="2">
    <source>
        <dbReference type="ARBA" id="ARBA00004590"/>
    </source>
</evidence>
<sequence>MAVPAAPILTGTVAVSLAIGFVAVAWSSLTAISLLLGTWAALVAVFVLVRHRQLRRALADHPVSTNSILKPGQLAGAYFLVVLGSGGHTKEMFAMMEINFPAAPGLHRRYVVSSGDSMSLKHLKAFEESLTTTYGEEKAGSYDVHIVTRARKIHQPLYTVPLSGLQSILDIFPLLLRSPFSGIRSRQKYPDVILTNGPATGLFVGLAAWALRIFHIVPEEAAQILYVESWARIKTLSLTGLLFHRLGIADVFLVQHEKVAQKYGLQNAGCIVVKQQQR</sequence>
<comment type="similarity">
    <text evidence="3 11">Belongs to the ALG14 family.</text>
</comment>
<comment type="subunit">
    <text evidence="4 11">Heterodimer with ALG13 to form a functional enzyme.</text>
</comment>
<dbReference type="Pfam" id="PF08660">
    <property type="entry name" value="Alg14"/>
    <property type="match status" value="1"/>
</dbReference>
<protein>
    <recommendedName>
        <fullName evidence="5 11">UDP-N-acetylglucosamine transferase subunit ALG14</fullName>
    </recommendedName>
    <alternativeName>
        <fullName evidence="10 11">Asparagine-linked glycosylation protein 14</fullName>
    </alternativeName>
</protein>
<comment type="function">
    <text evidence="11">Involved in protein N-glycosylation. Essential for the second step of the dolichol-linked oligosaccharide pathway. Anchors the catalytic subunit ALG13 to the ER.</text>
</comment>
<dbReference type="EMBL" id="JAGPXD010000002">
    <property type="protein sequence ID" value="KAH7366985.1"/>
    <property type="molecule type" value="Genomic_DNA"/>
</dbReference>
<evidence type="ECO:0000256" key="1">
    <source>
        <dbReference type="ARBA" id="ARBA00004389"/>
    </source>
</evidence>
<dbReference type="GO" id="GO:0031965">
    <property type="term" value="C:nuclear membrane"/>
    <property type="evidence" value="ECO:0007669"/>
    <property type="project" value="UniProtKB-SubCell"/>
</dbReference>
<keyword evidence="9 11" id="KW-0472">Membrane</keyword>
<dbReference type="PANTHER" id="PTHR12154">
    <property type="entry name" value="GLYCOSYL TRANSFERASE-RELATED"/>
    <property type="match status" value="1"/>
</dbReference>
<evidence type="ECO:0000256" key="3">
    <source>
        <dbReference type="ARBA" id="ARBA00009731"/>
    </source>
</evidence>
<dbReference type="Gene3D" id="3.40.50.2000">
    <property type="entry name" value="Glycogen Phosphorylase B"/>
    <property type="match status" value="1"/>
</dbReference>
<dbReference type="GO" id="GO:0043541">
    <property type="term" value="C:UDP-N-acetylglucosamine transferase complex"/>
    <property type="evidence" value="ECO:0007669"/>
    <property type="project" value="TreeGrafter"/>
</dbReference>
<dbReference type="OrthoDB" id="17098at2759"/>
<dbReference type="GO" id="GO:0004577">
    <property type="term" value="F:N-acetylglucosaminyldiphosphodolichol N-acetylglucosaminyltransferase activity"/>
    <property type="evidence" value="ECO:0007669"/>
    <property type="project" value="TreeGrafter"/>
</dbReference>
<evidence type="ECO:0000256" key="11">
    <source>
        <dbReference type="RuleBase" id="RU362127"/>
    </source>
</evidence>
<feature type="transmembrane region" description="Helical" evidence="11">
    <location>
        <begin position="32"/>
        <end position="49"/>
    </location>
</feature>
<evidence type="ECO:0000256" key="7">
    <source>
        <dbReference type="ARBA" id="ARBA00022824"/>
    </source>
</evidence>
<dbReference type="AlphaFoldDB" id="A0A8K0TKT2"/>
<evidence type="ECO:0000256" key="8">
    <source>
        <dbReference type="ARBA" id="ARBA00022989"/>
    </source>
</evidence>
<evidence type="ECO:0000256" key="10">
    <source>
        <dbReference type="ARBA" id="ARBA00032062"/>
    </source>
</evidence>
<comment type="caution">
    <text evidence="11">Lacks conserved residue(s) required for the propagation of feature annotation.</text>
</comment>
<evidence type="ECO:0000256" key="5">
    <source>
        <dbReference type="ARBA" id="ARBA00017467"/>
    </source>
</evidence>
<evidence type="ECO:0000256" key="4">
    <source>
        <dbReference type="ARBA" id="ARBA00011335"/>
    </source>
</evidence>
<proteinExistence type="inferred from homology"/>
<dbReference type="Proteomes" id="UP000813385">
    <property type="component" value="Unassembled WGS sequence"/>
</dbReference>
<comment type="caution">
    <text evidence="12">The sequence shown here is derived from an EMBL/GenBank/DDBJ whole genome shotgun (WGS) entry which is preliminary data.</text>
</comment>
<name>A0A8K0TKT2_9PEZI</name>
<dbReference type="PANTHER" id="PTHR12154:SF4">
    <property type="entry name" value="UDP-N-ACETYLGLUCOSAMINE TRANSFERASE SUBUNIT ALG14 HOMOLOG"/>
    <property type="match status" value="1"/>
</dbReference>
<dbReference type="InterPro" id="IPR013969">
    <property type="entry name" value="Oligosacch_biosynth_Alg14"/>
</dbReference>
<gene>
    <name evidence="11" type="primary">ALG14</name>
    <name evidence="12" type="ORF">B0T11DRAFT_237271</name>
</gene>
<evidence type="ECO:0000256" key="6">
    <source>
        <dbReference type="ARBA" id="ARBA00022692"/>
    </source>
</evidence>